<dbReference type="Gene3D" id="1.10.150.240">
    <property type="entry name" value="Putative phosphatase, domain 2"/>
    <property type="match status" value="1"/>
</dbReference>
<name>A0A2G8TB97_9BURK</name>
<dbReference type="InterPro" id="IPR006439">
    <property type="entry name" value="HAD-SF_hydro_IA"/>
</dbReference>
<dbReference type="NCBIfam" id="TIGR01493">
    <property type="entry name" value="HAD-SF-IA-v2"/>
    <property type="match status" value="1"/>
</dbReference>
<dbReference type="Pfam" id="PF00702">
    <property type="entry name" value="Hydrolase"/>
    <property type="match status" value="1"/>
</dbReference>
<keyword evidence="5" id="KW-1185">Reference proteome</keyword>
<evidence type="ECO:0000313" key="5">
    <source>
        <dbReference type="Proteomes" id="UP000230390"/>
    </source>
</evidence>
<accession>A0A2G8TB97</accession>
<dbReference type="PANTHER" id="PTHR43316">
    <property type="entry name" value="HYDROLASE, HALOACID DELAHOGENASE-RELATED"/>
    <property type="match status" value="1"/>
</dbReference>
<dbReference type="PANTHER" id="PTHR43316:SF3">
    <property type="entry name" value="HALOACID DEHALOGENASE, TYPE II (AFU_ORTHOLOGUE AFUA_2G07750)-RELATED"/>
    <property type="match status" value="1"/>
</dbReference>
<evidence type="ECO:0000313" key="4">
    <source>
        <dbReference type="EMBL" id="PIL42948.1"/>
    </source>
</evidence>
<dbReference type="CDD" id="cd02588">
    <property type="entry name" value="HAD_L2-DEX"/>
    <property type="match status" value="1"/>
</dbReference>
<protein>
    <recommendedName>
        <fullName evidence="3">(S)-2-haloacid dehalogenase</fullName>
        <ecNumber evidence="3">3.8.1.2</ecNumber>
    </recommendedName>
    <alternativeName>
        <fullName evidence="3">2-haloalkanoic acid dehalogenase</fullName>
    </alternativeName>
    <alternativeName>
        <fullName evidence="3">Halocarboxylic acid halidohydrolase</fullName>
    </alternativeName>
    <alternativeName>
        <fullName evidence="3">L-2-haloacid dehalogenase</fullName>
    </alternativeName>
</protein>
<evidence type="ECO:0000256" key="3">
    <source>
        <dbReference type="RuleBase" id="RU368077"/>
    </source>
</evidence>
<comment type="caution">
    <text evidence="4">The sequence shown here is derived from an EMBL/GenBank/DDBJ whole genome shotgun (WGS) entry which is preliminary data.</text>
</comment>
<dbReference type="Proteomes" id="UP000230390">
    <property type="component" value="Unassembled WGS sequence"/>
</dbReference>
<dbReference type="SFLD" id="SFLDG01129">
    <property type="entry name" value="C1.5:_HAD__Beta-PGM__Phosphata"/>
    <property type="match status" value="1"/>
</dbReference>
<proteinExistence type="inferred from homology"/>
<gene>
    <name evidence="4" type="ORF">CR105_21545</name>
</gene>
<dbReference type="InterPro" id="IPR023198">
    <property type="entry name" value="PGP-like_dom2"/>
</dbReference>
<comment type="similarity">
    <text evidence="1 3">Belongs to the HAD-like hydrolase superfamily. S-2-haloalkanoic acid dehalogenase family.</text>
</comment>
<reference evidence="4 5" key="1">
    <citation type="submission" date="2017-10" db="EMBL/GenBank/DDBJ databases">
        <title>Massilia psychrophilum sp. nov., a novel purple-pigmented bacterium isolated from Tianshan glacier, Xinjiang Municipality, China.</title>
        <authorList>
            <person name="Wang H."/>
        </authorList>
    </citation>
    <scope>NUCLEOTIDE SEQUENCE [LARGE SCALE GENOMIC DNA]</scope>
    <source>
        <strain evidence="4 5">JCM 30074</strain>
    </source>
</reference>
<dbReference type="NCBIfam" id="TIGR01428">
    <property type="entry name" value="HAD_type_II"/>
    <property type="match status" value="1"/>
</dbReference>
<dbReference type="SFLD" id="SFLDF00045">
    <property type="entry name" value="2-haloacid_dehalogenase"/>
    <property type="match status" value="1"/>
</dbReference>
<organism evidence="4 5">
    <name type="scientific">Massilia eurypsychrophila</name>
    <dbReference type="NCBI Taxonomy" id="1485217"/>
    <lineage>
        <taxon>Bacteria</taxon>
        <taxon>Pseudomonadati</taxon>
        <taxon>Pseudomonadota</taxon>
        <taxon>Betaproteobacteria</taxon>
        <taxon>Burkholderiales</taxon>
        <taxon>Oxalobacteraceae</taxon>
        <taxon>Telluria group</taxon>
        <taxon>Massilia</taxon>
    </lineage>
</organism>
<sequence>MKPFRSIVFDLYGTLYDVHSVAGICDQAFPGKGAAISQLWRQKQLEYTWLRSLMDRYVNFEALTDDALRFTCTALGLTLEEDMARVLGDLYLQLLPHEEMPATLHRLKDAGIPLGIISNGSHKSIAQVVNNSSMGWAFDELISVEDVQVFKPHPKVYELAARRMGHSREHILFVSANGWDASGASLFGYPTCWVNRTLGAFDVLGATPTVVTENLTAMADWVLEDWDGIPEISEGDAAGDAATRPDA</sequence>
<dbReference type="GO" id="GO:0018784">
    <property type="term" value="F:(S)-2-haloacid dehalogenase activity"/>
    <property type="evidence" value="ECO:0007669"/>
    <property type="project" value="UniProtKB-UniRule"/>
</dbReference>
<dbReference type="InterPro" id="IPR006328">
    <property type="entry name" value="2-HAD"/>
</dbReference>
<comment type="function">
    <text evidence="3">Catalyzes the hydrolytic dehalogenation of small (S)-2-haloalkanoic acids to yield the corresponding (R)-2-hydroxyalkanoic acids.</text>
</comment>
<keyword evidence="2 3" id="KW-0378">Hydrolase</keyword>
<dbReference type="InterPro" id="IPR036412">
    <property type="entry name" value="HAD-like_sf"/>
</dbReference>
<dbReference type="InterPro" id="IPR023214">
    <property type="entry name" value="HAD_sf"/>
</dbReference>
<dbReference type="SFLD" id="SFLDG01135">
    <property type="entry name" value="C1.5.6:_HAD__Beta-PGM__Phospha"/>
    <property type="match status" value="1"/>
</dbReference>
<comment type="catalytic activity">
    <reaction evidence="3">
        <text>an (S)-2-haloacid + H2O = a (2R)-2-hydroxycarboxylate + a halide anion + H(+)</text>
        <dbReference type="Rhea" id="RHEA:11192"/>
        <dbReference type="ChEBI" id="CHEBI:15377"/>
        <dbReference type="ChEBI" id="CHEBI:15378"/>
        <dbReference type="ChEBI" id="CHEBI:16042"/>
        <dbReference type="ChEBI" id="CHEBI:58314"/>
        <dbReference type="ChEBI" id="CHEBI:137405"/>
        <dbReference type="EC" id="3.8.1.2"/>
    </reaction>
</comment>
<dbReference type="Gene3D" id="3.40.50.1000">
    <property type="entry name" value="HAD superfamily/HAD-like"/>
    <property type="match status" value="1"/>
</dbReference>
<dbReference type="AlphaFoldDB" id="A0A2G8TB97"/>
<dbReference type="OrthoDB" id="264363at2"/>
<evidence type="ECO:0000256" key="1">
    <source>
        <dbReference type="ARBA" id="ARBA00008106"/>
    </source>
</evidence>
<dbReference type="PRINTS" id="PR00413">
    <property type="entry name" value="HADHALOGNASE"/>
</dbReference>
<dbReference type="InterPro" id="IPR051540">
    <property type="entry name" value="S-2-haloacid_dehalogenase"/>
</dbReference>
<dbReference type="EC" id="3.8.1.2" evidence="3"/>
<dbReference type="EMBL" id="PDOC01000018">
    <property type="protein sequence ID" value="PIL42948.1"/>
    <property type="molecule type" value="Genomic_DNA"/>
</dbReference>
<dbReference type="SFLD" id="SFLDS00003">
    <property type="entry name" value="Haloacid_Dehalogenase"/>
    <property type="match status" value="1"/>
</dbReference>
<dbReference type="SUPFAM" id="SSF56784">
    <property type="entry name" value="HAD-like"/>
    <property type="match status" value="1"/>
</dbReference>
<dbReference type="RefSeq" id="WP_099792051.1">
    <property type="nucleotide sequence ID" value="NZ_JBHLYV010000018.1"/>
</dbReference>
<evidence type="ECO:0000256" key="2">
    <source>
        <dbReference type="ARBA" id="ARBA00022801"/>
    </source>
</evidence>